<keyword evidence="3" id="KW-1003">Cell membrane</keyword>
<evidence type="ECO:0000313" key="9">
    <source>
        <dbReference type="EMBL" id="WXB11105.1"/>
    </source>
</evidence>
<dbReference type="EMBL" id="CP089984">
    <property type="protein sequence ID" value="WXB11105.1"/>
    <property type="molecule type" value="Genomic_DNA"/>
</dbReference>
<comment type="subcellular location">
    <subcellularLocation>
        <location evidence="1">Cell membrane</location>
        <topology evidence="1">Single-pass membrane protein</topology>
    </subcellularLocation>
    <subcellularLocation>
        <location evidence="7">Cell membrane</location>
        <topology evidence="7">Single-pass type II membrane protein</topology>
    </subcellularLocation>
</comment>
<reference evidence="9 10" key="1">
    <citation type="submission" date="2021-12" db="EMBL/GenBank/DDBJ databases">
        <title>Discovery of the Pendulisporaceae a myxobacterial family with distinct sporulation behavior and unique specialized metabolism.</title>
        <authorList>
            <person name="Garcia R."/>
            <person name="Popoff A."/>
            <person name="Bader C.D."/>
            <person name="Loehr J."/>
            <person name="Walesch S."/>
            <person name="Walt C."/>
            <person name="Boldt J."/>
            <person name="Bunk B."/>
            <person name="Haeckl F.J.F.P.J."/>
            <person name="Gunesch A.P."/>
            <person name="Birkelbach J."/>
            <person name="Nuebel U."/>
            <person name="Pietschmann T."/>
            <person name="Bach T."/>
            <person name="Mueller R."/>
        </authorList>
    </citation>
    <scope>NUCLEOTIDE SEQUENCE [LARGE SCALE GENOMIC DNA]</scope>
    <source>
        <strain evidence="9 10">MSr11954</strain>
    </source>
</reference>
<dbReference type="Pfam" id="PF02472">
    <property type="entry name" value="ExbD"/>
    <property type="match status" value="1"/>
</dbReference>
<keyword evidence="7" id="KW-0653">Protein transport</keyword>
<evidence type="ECO:0000256" key="5">
    <source>
        <dbReference type="ARBA" id="ARBA00022989"/>
    </source>
</evidence>
<keyword evidence="7" id="KW-0813">Transport</keyword>
<dbReference type="InterPro" id="IPR003400">
    <property type="entry name" value="ExbD"/>
</dbReference>
<keyword evidence="5 8" id="KW-1133">Transmembrane helix</keyword>
<dbReference type="RefSeq" id="WP_394820720.1">
    <property type="nucleotide sequence ID" value="NZ_CP089984.1"/>
</dbReference>
<evidence type="ECO:0000256" key="2">
    <source>
        <dbReference type="ARBA" id="ARBA00005811"/>
    </source>
</evidence>
<evidence type="ECO:0000256" key="1">
    <source>
        <dbReference type="ARBA" id="ARBA00004162"/>
    </source>
</evidence>
<evidence type="ECO:0000313" key="10">
    <source>
        <dbReference type="Proteomes" id="UP001370348"/>
    </source>
</evidence>
<sequence length="137" mass="14542">MGAGTLKRGSRAPIAEINITPMVDVVLVLLVIMMVSATYIVSKSLKVELPKAASGGESVPSIATVMVTKDGKYFFNQDPVDDAALSAKLKEAHEQNPDISLIVSADKGALHGNVVHVVDVARLNDITKFAINVDETK</sequence>
<dbReference type="PANTHER" id="PTHR30558">
    <property type="entry name" value="EXBD MEMBRANE COMPONENT OF PMF-DRIVEN MACROMOLECULE IMPORT SYSTEM"/>
    <property type="match status" value="1"/>
</dbReference>
<feature type="transmembrane region" description="Helical" evidence="8">
    <location>
        <begin position="20"/>
        <end position="41"/>
    </location>
</feature>
<comment type="similarity">
    <text evidence="2 7">Belongs to the ExbD/TolR family.</text>
</comment>
<keyword evidence="10" id="KW-1185">Reference proteome</keyword>
<keyword evidence="6 8" id="KW-0472">Membrane</keyword>
<gene>
    <name evidence="9" type="ORF">LZC94_24880</name>
</gene>
<dbReference type="Proteomes" id="UP001370348">
    <property type="component" value="Chromosome"/>
</dbReference>
<evidence type="ECO:0000256" key="7">
    <source>
        <dbReference type="RuleBase" id="RU003879"/>
    </source>
</evidence>
<evidence type="ECO:0000256" key="4">
    <source>
        <dbReference type="ARBA" id="ARBA00022692"/>
    </source>
</evidence>
<dbReference type="PANTHER" id="PTHR30558:SF7">
    <property type="entry name" value="TOL-PAL SYSTEM PROTEIN TOLR"/>
    <property type="match status" value="1"/>
</dbReference>
<name>A0ABZ2LK37_9BACT</name>
<accession>A0ABZ2LK37</accession>
<evidence type="ECO:0000256" key="6">
    <source>
        <dbReference type="ARBA" id="ARBA00023136"/>
    </source>
</evidence>
<evidence type="ECO:0000256" key="3">
    <source>
        <dbReference type="ARBA" id="ARBA00022475"/>
    </source>
</evidence>
<keyword evidence="4 7" id="KW-0812">Transmembrane</keyword>
<proteinExistence type="inferred from homology"/>
<protein>
    <submittedName>
        <fullName evidence="9">Biopolymer transporter ExbD</fullName>
    </submittedName>
</protein>
<evidence type="ECO:0000256" key="8">
    <source>
        <dbReference type="SAM" id="Phobius"/>
    </source>
</evidence>
<dbReference type="Gene3D" id="3.30.420.270">
    <property type="match status" value="1"/>
</dbReference>
<organism evidence="9 10">
    <name type="scientific">Pendulispora albinea</name>
    <dbReference type="NCBI Taxonomy" id="2741071"/>
    <lineage>
        <taxon>Bacteria</taxon>
        <taxon>Pseudomonadati</taxon>
        <taxon>Myxococcota</taxon>
        <taxon>Myxococcia</taxon>
        <taxon>Myxococcales</taxon>
        <taxon>Sorangiineae</taxon>
        <taxon>Pendulisporaceae</taxon>
        <taxon>Pendulispora</taxon>
    </lineage>
</organism>